<dbReference type="InterPro" id="IPR050727">
    <property type="entry name" value="GH43_arabinanases"/>
</dbReference>
<dbReference type="Gene3D" id="2.115.10.20">
    <property type="entry name" value="Glycosyl hydrolase domain, family 43"/>
    <property type="match status" value="2"/>
</dbReference>
<evidence type="ECO:0000259" key="4">
    <source>
        <dbReference type="Pfam" id="PF00251"/>
    </source>
</evidence>
<evidence type="ECO:0000256" key="2">
    <source>
        <dbReference type="ARBA" id="ARBA00022801"/>
    </source>
</evidence>
<dbReference type="InterPro" id="IPR013148">
    <property type="entry name" value="Glyco_hydro_32_N"/>
</dbReference>
<gene>
    <name evidence="5" type="ORF">LZC95_15720</name>
</gene>
<dbReference type="SMART" id="SM00640">
    <property type="entry name" value="Glyco_32"/>
    <property type="match status" value="1"/>
</dbReference>
<comment type="similarity">
    <text evidence="1">Belongs to the glycosyl hydrolase 32 family.</text>
</comment>
<keyword evidence="6" id="KW-1185">Reference proteome</keyword>
<proteinExistence type="inferred from homology"/>
<dbReference type="EMBL" id="CP089982">
    <property type="protein sequence ID" value="WXA98275.1"/>
    <property type="molecule type" value="Genomic_DNA"/>
</dbReference>
<dbReference type="InterPro" id="IPR023296">
    <property type="entry name" value="Glyco_hydro_beta-prop_sf"/>
</dbReference>
<accession>A0ABZ2KKY6</accession>
<name>A0ABZ2KKY6_9BACT</name>
<reference evidence="5 6" key="1">
    <citation type="submission" date="2021-12" db="EMBL/GenBank/DDBJ databases">
        <title>Discovery of the Pendulisporaceae a myxobacterial family with distinct sporulation behavior and unique specialized metabolism.</title>
        <authorList>
            <person name="Garcia R."/>
            <person name="Popoff A."/>
            <person name="Bader C.D."/>
            <person name="Loehr J."/>
            <person name="Walesch S."/>
            <person name="Walt C."/>
            <person name="Boldt J."/>
            <person name="Bunk B."/>
            <person name="Haeckl F.J.F.P.J."/>
            <person name="Gunesch A.P."/>
            <person name="Birkelbach J."/>
            <person name="Nuebel U."/>
            <person name="Pietschmann T."/>
            <person name="Bach T."/>
            <person name="Mueller R."/>
        </authorList>
    </citation>
    <scope>NUCLEOTIDE SEQUENCE [LARGE SCALE GENOMIC DNA]</scope>
    <source>
        <strain evidence="5 6">MSr12523</strain>
    </source>
</reference>
<dbReference type="InterPro" id="IPR001362">
    <property type="entry name" value="Glyco_hydro_32"/>
</dbReference>
<sequence length="517" mass="57066">MTCSNEYEVTSDPFFRIYDPSVGESEPWYINDHAFVRGPDGTWHLFGITHPEPAAPLDEKSFAHATSASLTGGPWQKQPPALVADPAYGESLLWAPYVLLHEGTYYMFYCAGAEDHTRYRIRLATSNDLWTWTRHPEPLFEDGFDARDPMVIRVGDRWVMYYTATSEPAGGAHVVAYRTSTDLRHFGERRIAFRDPSSGTFGGPTESPFVVKRDGGYYLFIGPRDAYSSTAVYFSGDPFHFEPSHRVGTIPSHAAEVVQDADGTWFASAAGWGEGGVYLARLRWEAVKYVTVNRPAYRAIVQVSPRAALRSFMARFPDAEPRELLASSFRATGPYLAVGAFGATDRPGAPAQVEQSADGSRLTLKGIPMGDEPVTLDWSFTFGEEHIDLEFTWHVAAEMTSVWETAFGLETIFPWVGDATNLRREGDVGGFAPWSLSGDGGTSLVLAYRTGSAWREGNRWFAPGHGYVAWQPLWKNGGVPWSAETYPGGLFRMAASARGSDRSFAERIAADLNGAVV</sequence>
<dbReference type="SUPFAM" id="SSF75005">
    <property type="entry name" value="Arabinanase/levansucrase/invertase"/>
    <property type="match status" value="1"/>
</dbReference>
<dbReference type="RefSeq" id="WP_394848888.1">
    <property type="nucleotide sequence ID" value="NZ_CP089982.1"/>
</dbReference>
<evidence type="ECO:0000256" key="1">
    <source>
        <dbReference type="ARBA" id="ARBA00009902"/>
    </source>
</evidence>
<keyword evidence="2" id="KW-0378">Hydrolase</keyword>
<dbReference type="Pfam" id="PF00251">
    <property type="entry name" value="Glyco_hydro_32N"/>
    <property type="match status" value="1"/>
</dbReference>
<protein>
    <submittedName>
        <fullName evidence="5">Family 43 glycosylhydrolase</fullName>
    </submittedName>
</protein>
<dbReference type="PANTHER" id="PTHR43301">
    <property type="entry name" value="ARABINAN ENDO-1,5-ALPHA-L-ARABINOSIDASE"/>
    <property type="match status" value="1"/>
</dbReference>
<dbReference type="Proteomes" id="UP001379533">
    <property type="component" value="Chromosome"/>
</dbReference>
<evidence type="ECO:0000256" key="3">
    <source>
        <dbReference type="ARBA" id="ARBA00023295"/>
    </source>
</evidence>
<feature type="domain" description="Glycosyl hydrolase family 32 N-terminal" evidence="4">
    <location>
        <begin position="29"/>
        <end position="195"/>
    </location>
</feature>
<keyword evidence="3" id="KW-0326">Glycosidase</keyword>
<evidence type="ECO:0000313" key="6">
    <source>
        <dbReference type="Proteomes" id="UP001379533"/>
    </source>
</evidence>
<evidence type="ECO:0000313" key="5">
    <source>
        <dbReference type="EMBL" id="WXA98275.1"/>
    </source>
</evidence>
<dbReference type="PANTHER" id="PTHR43301:SF3">
    <property type="entry name" value="ARABINAN ENDO-1,5-ALPHA-L-ARABINOSIDASE A-RELATED"/>
    <property type="match status" value="1"/>
</dbReference>
<organism evidence="5 6">
    <name type="scientific">Pendulispora brunnea</name>
    <dbReference type="NCBI Taxonomy" id="2905690"/>
    <lineage>
        <taxon>Bacteria</taxon>
        <taxon>Pseudomonadati</taxon>
        <taxon>Myxococcota</taxon>
        <taxon>Myxococcia</taxon>
        <taxon>Myxococcales</taxon>
        <taxon>Sorangiineae</taxon>
        <taxon>Pendulisporaceae</taxon>
        <taxon>Pendulispora</taxon>
    </lineage>
</organism>